<reference evidence="2 3" key="1">
    <citation type="submission" date="2019-02" db="EMBL/GenBank/DDBJ databases">
        <title>Deep-cultivation of Planctomycetes and their phenomic and genomic characterization uncovers novel biology.</title>
        <authorList>
            <person name="Wiegand S."/>
            <person name="Jogler M."/>
            <person name="Boedeker C."/>
            <person name="Pinto D."/>
            <person name="Vollmers J."/>
            <person name="Rivas-Marin E."/>
            <person name="Kohn T."/>
            <person name="Peeters S.H."/>
            <person name="Heuer A."/>
            <person name="Rast P."/>
            <person name="Oberbeckmann S."/>
            <person name="Bunk B."/>
            <person name="Jeske O."/>
            <person name="Meyerdierks A."/>
            <person name="Storesund J.E."/>
            <person name="Kallscheuer N."/>
            <person name="Luecker S."/>
            <person name="Lage O.M."/>
            <person name="Pohl T."/>
            <person name="Merkel B.J."/>
            <person name="Hornburger P."/>
            <person name="Mueller R.-W."/>
            <person name="Bruemmer F."/>
            <person name="Labrenz M."/>
            <person name="Spormann A.M."/>
            <person name="Op den Camp H."/>
            <person name="Overmann J."/>
            <person name="Amann R."/>
            <person name="Jetten M.S.M."/>
            <person name="Mascher T."/>
            <person name="Medema M.H."/>
            <person name="Devos D.P."/>
            <person name="Kaster A.-K."/>
            <person name="Ovreas L."/>
            <person name="Rohde M."/>
            <person name="Galperin M.Y."/>
            <person name="Jogler C."/>
        </authorList>
    </citation>
    <scope>NUCLEOTIDE SEQUENCE [LARGE SCALE GENOMIC DNA]</scope>
    <source>
        <strain evidence="2 3">Pla163</strain>
    </source>
</reference>
<dbReference type="Proteomes" id="UP000319342">
    <property type="component" value="Chromosome"/>
</dbReference>
<dbReference type="Gene3D" id="6.10.280.220">
    <property type="match status" value="1"/>
</dbReference>
<organism evidence="2 3">
    <name type="scientific">Rohdeia mirabilis</name>
    <dbReference type="NCBI Taxonomy" id="2528008"/>
    <lineage>
        <taxon>Bacteria</taxon>
        <taxon>Pseudomonadati</taxon>
        <taxon>Planctomycetota</taxon>
        <taxon>Planctomycetia</taxon>
        <taxon>Planctomycetia incertae sedis</taxon>
        <taxon>Rohdeia</taxon>
    </lineage>
</organism>
<name>A0A518D4V4_9BACT</name>
<evidence type="ECO:0000313" key="2">
    <source>
        <dbReference type="EMBL" id="QDU86494.1"/>
    </source>
</evidence>
<sequence>MKPLELGLLGVGGLSLFSVCFVGFASVAGVPMHTLPVIGGLYEAPPVHEEEPEPLVQDPDDPEQIATNEQKLSNPQRKIIENSVASLGSWTLPPPFEMEDLGRLVDELRTGRDDLDRQTQLLDSREEQIAEELDSLSKRSTQLDELRRDLEEREAQLARKTEEFERLAEDLNRTDLLRDDDAEKELLRQSLFFAEGEIDEAAKRLASFDAEEAALILHKLTDSNRAVAILNALPETAWKEYMTAYSRAAN</sequence>
<keyword evidence="1" id="KW-0175">Coiled coil</keyword>
<feature type="coiled-coil region" evidence="1">
    <location>
        <begin position="133"/>
        <end position="174"/>
    </location>
</feature>
<evidence type="ECO:0000313" key="3">
    <source>
        <dbReference type="Proteomes" id="UP000319342"/>
    </source>
</evidence>
<dbReference type="EMBL" id="CP036290">
    <property type="protein sequence ID" value="QDU86494.1"/>
    <property type="molecule type" value="Genomic_DNA"/>
</dbReference>
<dbReference type="AlphaFoldDB" id="A0A518D4V4"/>
<evidence type="ECO:0000256" key="1">
    <source>
        <dbReference type="SAM" id="Coils"/>
    </source>
</evidence>
<keyword evidence="3" id="KW-1185">Reference proteome</keyword>
<accession>A0A518D4V4</accession>
<proteinExistence type="predicted"/>
<protein>
    <recommendedName>
        <fullName evidence="4">Magnesium transporter MgtE intracellular domain-containing protein</fullName>
    </recommendedName>
</protein>
<gene>
    <name evidence="2" type="ORF">Pla163_36450</name>
</gene>
<evidence type="ECO:0008006" key="4">
    <source>
        <dbReference type="Google" id="ProtNLM"/>
    </source>
</evidence>